<gene>
    <name evidence="3" type="ORF">ACFP90_03450</name>
</gene>
<evidence type="ECO:0000313" key="3">
    <source>
        <dbReference type="EMBL" id="MFC6659529.1"/>
    </source>
</evidence>
<dbReference type="EMBL" id="JBHSWB010000001">
    <property type="protein sequence ID" value="MFC6659529.1"/>
    <property type="molecule type" value="Genomic_DNA"/>
</dbReference>
<evidence type="ECO:0000259" key="2">
    <source>
        <dbReference type="Pfam" id="PF07885"/>
    </source>
</evidence>
<accession>A0ABW1ZF74</accession>
<reference evidence="4" key="1">
    <citation type="journal article" date="2019" name="Int. J. Syst. Evol. Microbiol.">
        <title>The Global Catalogue of Microorganisms (GCM) 10K type strain sequencing project: providing services to taxonomists for standard genome sequencing and annotation.</title>
        <authorList>
            <consortium name="The Broad Institute Genomics Platform"/>
            <consortium name="The Broad Institute Genome Sequencing Center for Infectious Disease"/>
            <person name="Wu L."/>
            <person name="Ma J."/>
        </authorList>
    </citation>
    <scope>NUCLEOTIDE SEQUENCE [LARGE SCALE GENOMIC DNA]</scope>
    <source>
        <strain evidence="4">CCUG 63830</strain>
    </source>
</reference>
<feature type="domain" description="Potassium channel" evidence="2">
    <location>
        <begin position="81"/>
        <end position="151"/>
    </location>
</feature>
<dbReference type="InterPro" id="IPR013099">
    <property type="entry name" value="K_chnl_dom"/>
</dbReference>
<dbReference type="Gene3D" id="1.10.287.70">
    <property type="match status" value="1"/>
</dbReference>
<keyword evidence="3" id="KW-0407">Ion channel</keyword>
<dbReference type="GO" id="GO:0034220">
    <property type="term" value="P:monoatomic ion transmembrane transport"/>
    <property type="evidence" value="ECO:0007669"/>
    <property type="project" value="UniProtKB-KW"/>
</dbReference>
<evidence type="ECO:0000256" key="1">
    <source>
        <dbReference type="SAM" id="Phobius"/>
    </source>
</evidence>
<keyword evidence="3" id="KW-0406">Ion transport</keyword>
<protein>
    <submittedName>
        <fullName evidence="3">Potassium channel family protein</fullName>
    </submittedName>
</protein>
<keyword evidence="1" id="KW-1133">Transmembrane helix</keyword>
<dbReference type="RefSeq" id="WP_224604122.1">
    <property type="nucleotide sequence ID" value="NZ_JAIQXV010000001.1"/>
</dbReference>
<feature type="transmembrane region" description="Helical" evidence="1">
    <location>
        <begin position="100"/>
        <end position="118"/>
    </location>
</feature>
<organism evidence="3 4">
    <name type="scientific">Deinococcus multiflagellatus</name>
    <dbReference type="NCBI Taxonomy" id="1656887"/>
    <lineage>
        <taxon>Bacteria</taxon>
        <taxon>Thermotogati</taxon>
        <taxon>Deinococcota</taxon>
        <taxon>Deinococci</taxon>
        <taxon>Deinococcales</taxon>
        <taxon>Deinococcaceae</taxon>
        <taxon>Deinococcus</taxon>
    </lineage>
</organism>
<keyword evidence="4" id="KW-1185">Reference proteome</keyword>
<feature type="transmembrane region" description="Helical" evidence="1">
    <location>
        <begin position="130"/>
        <end position="151"/>
    </location>
</feature>
<keyword evidence="1" id="KW-0812">Transmembrane</keyword>
<name>A0ABW1ZF74_9DEIO</name>
<feature type="transmembrane region" description="Helical" evidence="1">
    <location>
        <begin position="6"/>
        <end position="28"/>
    </location>
</feature>
<dbReference type="Proteomes" id="UP001596317">
    <property type="component" value="Unassembled WGS sequence"/>
</dbReference>
<comment type="caution">
    <text evidence="3">The sequence shown here is derived from an EMBL/GenBank/DDBJ whole genome shotgun (WGS) entry which is preliminary data.</text>
</comment>
<feature type="transmembrane region" description="Helical" evidence="1">
    <location>
        <begin position="56"/>
        <end position="80"/>
    </location>
</feature>
<keyword evidence="1" id="KW-0472">Membrane</keyword>
<keyword evidence="3" id="KW-0813">Transport</keyword>
<sequence length="340" mass="37238">MRQLLWIPGLVLVVGVLVDLLVTCIQAGEGRLNRAAQRLLYAGLHLIAQRTRRRGVLYWSTPVLITGSLVVWTMLTWLGWTLIFWSQPGALIGADSGQPATFLATFYFVGYTLSTLGLGEIIAPEPMWRILTDVAAISGFFLLTFAITFIVPVAQARADRRELALALHRAGPGAQALILNAYTDHDRGLHSLTVDLHSVLNRVDAAHMNTPYLHRLRDHHAQDALDLHLPALGEALLILFSALDAEPPRGLRRALTSVDSLSRTFVETQGGPLPPPPPFPDLGALRRAGLPLKSDAELQAGLHAHAELRRRLHAMSRAGLWDWAEVAEPQGTPPLNTRAS</sequence>
<dbReference type="SUPFAM" id="SSF81324">
    <property type="entry name" value="Voltage-gated potassium channels"/>
    <property type="match status" value="1"/>
</dbReference>
<evidence type="ECO:0000313" key="4">
    <source>
        <dbReference type="Proteomes" id="UP001596317"/>
    </source>
</evidence>
<dbReference type="Pfam" id="PF07885">
    <property type="entry name" value="Ion_trans_2"/>
    <property type="match status" value="1"/>
</dbReference>
<proteinExistence type="predicted"/>